<accession>A0A437PXE8</accession>
<evidence type="ECO:0000313" key="1">
    <source>
        <dbReference type="EMBL" id="RVU26946.1"/>
    </source>
</evidence>
<dbReference type="PROSITE" id="PS51257">
    <property type="entry name" value="PROKAR_LIPOPROTEIN"/>
    <property type="match status" value="1"/>
</dbReference>
<proteinExistence type="predicted"/>
<dbReference type="Proteomes" id="UP000282832">
    <property type="component" value="Unassembled WGS sequence"/>
</dbReference>
<reference evidence="1 2" key="1">
    <citation type="submission" date="2019-01" db="EMBL/GenBank/DDBJ databases">
        <authorList>
            <person name="Chen W.-M."/>
        </authorList>
    </citation>
    <scope>NUCLEOTIDE SEQUENCE [LARGE SCALE GENOMIC DNA]</scope>
    <source>
        <strain evidence="1 2">FSY-15</strain>
    </source>
</reference>
<protein>
    <recommendedName>
        <fullName evidence="3">Lipoprotein</fullName>
    </recommendedName>
</protein>
<dbReference type="OrthoDB" id="9877368at2"/>
<organism evidence="1 2">
    <name type="scientific">Sandaracinomonas limnophila</name>
    <dbReference type="NCBI Taxonomy" id="1862386"/>
    <lineage>
        <taxon>Bacteria</taxon>
        <taxon>Pseudomonadati</taxon>
        <taxon>Bacteroidota</taxon>
        <taxon>Cytophagia</taxon>
        <taxon>Cytophagales</taxon>
        <taxon>Flectobacillaceae</taxon>
        <taxon>Sandaracinomonas</taxon>
    </lineage>
</organism>
<dbReference type="EMBL" id="SACY01000001">
    <property type="protein sequence ID" value="RVU26946.1"/>
    <property type="molecule type" value="Genomic_DNA"/>
</dbReference>
<dbReference type="AlphaFoldDB" id="A0A437PXE8"/>
<keyword evidence="2" id="KW-1185">Reference proteome</keyword>
<evidence type="ECO:0008006" key="3">
    <source>
        <dbReference type="Google" id="ProtNLM"/>
    </source>
</evidence>
<gene>
    <name evidence="1" type="ORF">EOJ36_02810</name>
</gene>
<sequence length="240" mass="27979">MKNIFLSILVMFSFISCQKKQLNQVVFLKKNQDVGLYREPEYLKKVQLKLGDLQVNEIQEKLNFRDELLINASISVFEKGKLIRTINKSKFLIEVKKGDLIHLDSLSFPEVEVKKNQLLGVQISVWEVDDYSKINEKVTQINQVVTLVQVPITLMEWSSVSNPLGWFMWGVRVGGFGLNWLSKNDRNDLIGVSEIQWKENDMPKFNFTRSKKDIFVNLKKGLTNFNYVLNYQIISKEVIR</sequence>
<name>A0A437PXE8_9BACT</name>
<evidence type="ECO:0000313" key="2">
    <source>
        <dbReference type="Proteomes" id="UP000282832"/>
    </source>
</evidence>
<comment type="caution">
    <text evidence="1">The sequence shown here is derived from an EMBL/GenBank/DDBJ whole genome shotgun (WGS) entry which is preliminary data.</text>
</comment>
<dbReference type="RefSeq" id="WP_127802497.1">
    <property type="nucleotide sequence ID" value="NZ_SACY01000001.1"/>
</dbReference>